<dbReference type="EMBL" id="JACGXL010000001">
    <property type="protein sequence ID" value="MBA8886896.1"/>
    <property type="molecule type" value="Genomic_DNA"/>
</dbReference>
<feature type="transmembrane region" description="Helical" evidence="1">
    <location>
        <begin position="357"/>
        <end position="374"/>
    </location>
</feature>
<feature type="transmembrane region" description="Helical" evidence="1">
    <location>
        <begin position="85"/>
        <end position="106"/>
    </location>
</feature>
<feature type="transmembrane region" description="Helical" evidence="1">
    <location>
        <begin position="211"/>
        <end position="230"/>
    </location>
</feature>
<feature type="transmembrane region" description="Helical" evidence="1">
    <location>
        <begin position="409"/>
        <end position="427"/>
    </location>
</feature>
<keyword evidence="1" id="KW-0812">Transmembrane</keyword>
<evidence type="ECO:0008006" key="4">
    <source>
        <dbReference type="Google" id="ProtNLM"/>
    </source>
</evidence>
<proteinExistence type="predicted"/>
<name>A0A839EWY7_9GAMM</name>
<dbReference type="RefSeq" id="WP_182529934.1">
    <property type="nucleotide sequence ID" value="NZ_JACGXL010000001.1"/>
</dbReference>
<accession>A0A839EWY7</accession>
<evidence type="ECO:0000313" key="2">
    <source>
        <dbReference type="EMBL" id="MBA8886896.1"/>
    </source>
</evidence>
<evidence type="ECO:0000256" key="1">
    <source>
        <dbReference type="SAM" id="Phobius"/>
    </source>
</evidence>
<keyword evidence="1" id="KW-0472">Membrane</keyword>
<organism evidence="2 3">
    <name type="scientific">Dokdonella fugitiva</name>
    <dbReference type="NCBI Taxonomy" id="328517"/>
    <lineage>
        <taxon>Bacteria</taxon>
        <taxon>Pseudomonadati</taxon>
        <taxon>Pseudomonadota</taxon>
        <taxon>Gammaproteobacteria</taxon>
        <taxon>Lysobacterales</taxon>
        <taxon>Rhodanobacteraceae</taxon>
        <taxon>Dokdonella</taxon>
    </lineage>
</organism>
<keyword evidence="3" id="KW-1185">Reference proteome</keyword>
<comment type="caution">
    <text evidence="2">The sequence shown here is derived from an EMBL/GenBank/DDBJ whole genome shotgun (WGS) entry which is preliminary data.</text>
</comment>
<dbReference type="Proteomes" id="UP000550401">
    <property type="component" value="Unassembled WGS sequence"/>
</dbReference>
<keyword evidence="1" id="KW-1133">Transmembrane helix</keyword>
<feature type="transmembrane region" description="Helical" evidence="1">
    <location>
        <begin position="162"/>
        <end position="191"/>
    </location>
</feature>
<feature type="transmembrane region" description="Helical" evidence="1">
    <location>
        <begin position="380"/>
        <end position="397"/>
    </location>
</feature>
<gene>
    <name evidence="2" type="ORF">FHW12_001087</name>
</gene>
<reference evidence="2 3" key="1">
    <citation type="submission" date="2020-07" db="EMBL/GenBank/DDBJ databases">
        <title>Genomic Encyclopedia of Type Strains, Phase IV (KMG-V): Genome sequencing to study the core and pangenomes of soil and plant-associated prokaryotes.</title>
        <authorList>
            <person name="Whitman W."/>
        </authorList>
    </citation>
    <scope>NUCLEOTIDE SEQUENCE [LARGE SCALE GENOMIC DNA]</scope>
    <source>
        <strain evidence="2 3">RH2WT43</strain>
    </source>
</reference>
<feature type="transmembrane region" description="Helical" evidence="1">
    <location>
        <begin position="113"/>
        <end position="132"/>
    </location>
</feature>
<evidence type="ECO:0000313" key="3">
    <source>
        <dbReference type="Proteomes" id="UP000550401"/>
    </source>
</evidence>
<feature type="transmembrane region" description="Helical" evidence="1">
    <location>
        <begin position="138"/>
        <end position="155"/>
    </location>
</feature>
<protein>
    <recommendedName>
        <fullName evidence="4">Dolichyl-phosphate-mannose-protein mannosyltransferase</fullName>
    </recommendedName>
</protein>
<dbReference type="AlphaFoldDB" id="A0A839EWY7"/>
<feature type="transmembrane region" description="Helical" evidence="1">
    <location>
        <begin position="327"/>
        <end position="345"/>
    </location>
</feature>
<sequence>MAARRPVTVLLAMHVAQLAFLLWLVHSMGFCCDASYYDDVASRLFTQGLMYTDIYSGYRSYFVPFVLGALRWPAQWFPSVDATTWMRVSLCCAYSLCSFATTLRVVRRAGWRDAVTIALPVFFNPLVLHQVPLPMQEAVIALLVLPMLVLLLATRTTLARRCALAIVCGGVAFLIRLPMAWLIIACAAYLLACLRWEGLRWRTPGAPSGSLSIAAAVLALAALLGPQLVISHARFHSWAPYPNDASYARQWIFGVDDYRRDTVIEDDHSAVDYATPYRALSNDRKTLAFYVETIPDGPVLALTHAWITLHPWGWRTYPRRAEAEPSLAVLAFSATLVFLALSYFGGVRSRPEERPTMVMLFALVSLSTASVAFAAAETRFGLIGYTAAGVAAARLLADSGGRERALHALPGLAAYVGACLVIAMLLAHTR</sequence>